<evidence type="ECO:0000313" key="2">
    <source>
        <dbReference type="Proteomes" id="UP000694865"/>
    </source>
</evidence>
<proteinExistence type="predicted"/>
<keyword evidence="2" id="KW-1185">Reference proteome</keyword>
<feature type="domain" description="Zinc finger HIT" evidence="1">
    <location>
        <begin position="33"/>
        <end position="89"/>
    </location>
</feature>
<sequence>MLQENREEGEVWSDDSDVAKKYGEDDDGVAFDKLELLGESQELKMLLGNHHLRNLINHIDGADNKELVMGKAMQEPLFLEFANECLKVVEEKNTITLH</sequence>
<dbReference type="Pfam" id="PF21373">
    <property type="entry name" value="ZNHIT3_C"/>
    <property type="match status" value="1"/>
</dbReference>
<gene>
    <name evidence="3" type="primary">LOC102810257</name>
</gene>
<reference evidence="3" key="1">
    <citation type="submission" date="2025-08" db="UniProtKB">
        <authorList>
            <consortium name="RefSeq"/>
        </authorList>
    </citation>
    <scope>IDENTIFICATION</scope>
    <source>
        <tissue evidence="3">Testes</tissue>
    </source>
</reference>
<dbReference type="GeneID" id="102810257"/>
<dbReference type="Proteomes" id="UP000694865">
    <property type="component" value="Unplaced"/>
</dbReference>
<accession>A0ABM0MVM5</accession>
<name>A0ABM0MVM5_SACKO</name>
<dbReference type="InterPro" id="IPR048371">
    <property type="entry name" value="ZNHIT3_C"/>
</dbReference>
<dbReference type="RefSeq" id="XP_006824066.1">
    <property type="nucleotide sequence ID" value="XM_006824003.1"/>
</dbReference>
<evidence type="ECO:0000313" key="3">
    <source>
        <dbReference type="RefSeq" id="XP_006824066.1"/>
    </source>
</evidence>
<protein>
    <submittedName>
        <fullName evidence="3">Zinc finger HIT domain-containing protein 3-like</fullName>
    </submittedName>
</protein>
<evidence type="ECO:0000259" key="1">
    <source>
        <dbReference type="Pfam" id="PF21373"/>
    </source>
</evidence>
<organism evidence="2 3">
    <name type="scientific">Saccoglossus kowalevskii</name>
    <name type="common">Acorn worm</name>
    <dbReference type="NCBI Taxonomy" id="10224"/>
    <lineage>
        <taxon>Eukaryota</taxon>
        <taxon>Metazoa</taxon>
        <taxon>Hemichordata</taxon>
        <taxon>Enteropneusta</taxon>
        <taxon>Harrimaniidae</taxon>
        <taxon>Saccoglossus</taxon>
    </lineage>
</organism>